<dbReference type="EMBL" id="JAVRIC010000042">
    <property type="protein sequence ID" value="MDT0499239.1"/>
    <property type="molecule type" value="Genomic_DNA"/>
</dbReference>
<reference evidence="2 3" key="1">
    <citation type="submission" date="2023-09" db="EMBL/GenBank/DDBJ databases">
        <authorList>
            <person name="Rey-Velasco X."/>
        </authorList>
    </citation>
    <scope>NUCLEOTIDE SEQUENCE [LARGE SCALE GENOMIC DNA]</scope>
    <source>
        <strain evidence="2 3">W345</strain>
    </source>
</reference>
<accession>A0ABU2WPU2</accession>
<feature type="chain" id="PRO_5045805459" evidence="1">
    <location>
        <begin position="23"/>
        <end position="124"/>
    </location>
</feature>
<feature type="signal peptide" evidence="1">
    <location>
        <begin position="1"/>
        <end position="22"/>
    </location>
</feature>
<comment type="caution">
    <text evidence="2">The sequence shown here is derived from an EMBL/GenBank/DDBJ whole genome shotgun (WGS) entry which is preliminary data.</text>
</comment>
<organism evidence="2 3">
    <name type="scientific">Banduia mediterranea</name>
    <dbReference type="NCBI Taxonomy" id="3075609"/>
    <lineage>
        <taxon>Bacteria</taxon>
        <taxon>Pseudomonadati</taxon>
        <taxon>Pseudomonadota</taxon>
        <taxon>Gammaproteobacteria</taxon>
        <taxon>Nevskiales</taxon>
        <taxon>Algiphilaceae</taxon>
        <taxon>Banduia</taxon>
    </lineage>
</organism>
<sequence length="124" mass="13577">MKTRTCMIAAALFVFGSSIARAECIKPDPTVVIPDGSTATQAEMVEAQAAFKTYDSKVKAFVDCLNAQERAVLVDRADSLDKDEAQEIHERYAGQVNEIVAYEEALAERFNAQIKAFKARASAE</sequence>
<keyword evidence="3" id="KW-1185">Reference proteome</keyword>
<dbReference type="RefSeq" id="WP_311366648.1">
    <property type="nucleotide sequence ID" value="NZ_JAVRIC010000042.1"/>
</dbReference>
<protein>
    <submittedName>
        <fullName evidence="2">Uncharacterized protein</fullName>
    </submittedName>
</protein>
<gene>
    <name evidence="2" type="ORF">RM530_17995</name>
</gene>
<name>A0ABU2WPU2_9GAMM</name>
<dbReference type="Proteomes" id="UP001254608">
    <property type="component" value="Unassembled WGS sequence"/>
</dbReference>
<evidence type="ECO:0000313" key="3">
    <source>
        <dbReference type="Proteomes" id="UP001254608"/>
    </source>
</evidence>
<keyword evidence="1" id="KW-0732">Signal</keyword>
<evidence type="ECO:0000313" key="2">
    <source>
        <dbReference type="EMBL" id="MDT0499239.1"/>
    </source>
</evidence>
<proteinExistence type="predicted"/>
<evidence type="ECO:0000256" key="1">
    <source>
        <dbReference type="SAM" id="SignalP"/>
    </source>
</evidence>